<dbReference type="AlphaFoldDB" id="A0A4Z2G9R5"/>
<gene>
    <name evidence="1" type="ORF">EYF80_040019</name>
</gene>
<sequence>MSTAGARNTCEGSLHEWLQVSPPMISLSGGHLFASLQSRRISNLPFVPTRDCQRVCIKHWRAFSSRMQEVSAAHVVMTVIT</sequence>
<evidence type="ECO:0000313" key="2">
    <source>
        <dbReference type="Proteomes" id="UP000314294"/>
    </source>
</evidence>
<dbReference type="EMBL" id="SRLO01000641">
    <property type="protein sequence ID" value="TNN49795.1"/>
    <property type="molecule type" value="Genomic_DNA"/>
</dbReference>
<organism evidence="1 2">
    <name type="scientific">Liparis tanakae</name>
    <name type="common">Tanaka's snailfish</name>
    <dbReference type="NCBI Taxonomy" id="230148"/>
    <lineage>
        <taxon>Eukaryota</taxon>
        <taxon>Metazoa</taxon>
        <taxon>Chordata</taxon>
        <taxon>Craniata</taxon>
        <taxon>Vertebrata</taxon>
        <taxon>Euteleostomi</taxon>
        <taxon>Actinopterygii</taxon>
        <taxon>Neopterygii</taxon>
        <taxon>Teleostei</taxon>
        <taxon>Neoteleostei</taxon>
        <taxon>Acanthomorphata</taxon>
        <taxon>Eupercaria</taxon>
        <taxon>Perciformes</taxon>
        <taxon>Cottioidei</taxon>
        <taxon>Cottales</taxon>
        <taxon>Liparidae</taxon>
        <taxon>Liparis</taxon>
    </lineage>
</organism>
<comment type="caution">
    <text evidence="1">The sequence shown here is derived from an EMBL/GenBank/DDBJ whole genome shotgun (WGS) entry which is preliminary data.</text>
</comment>
<evidence type="ECO:0000313" key="1">
    <source>
        <dbReference type="EMBL" id="TNN49795.1"/>
    </source>
</evidence>
<accession>A0A4Z2G9R5</accession>
<reference evidence="1 2" key="1">
    <citation type="submission" date="2019-03" db="EMBL/GenBank/DDBJ databases">
        <title>First draft genome of Liparis tanakae, snailfish: a comprehensive survey of snailfish specific genes.</title>
        <authorList>
            <person name="Kim W."/>
            <person name="Song I."/>
            <person name="Jeong J.-H."/>
            <person name="Kim D."/>
            <person name="Kim S."/>
            <person name="Ryu S."/>
            <person name="Song J.Y."/>
            <person name="Lee S.K."/>
        </authorList>
    </citation>
    <scope>NUCLEOTIDE SEQUENCE [LARGE SCALE GENOMIC DNA]</scope>
    <source>
        <tissue evidence="1">Muscle</tissue>
    </source>
</reference>
<keyword evidence="2" id="KW-1185">Reference proteome</keyword>
<proteinExistence type="predicted"/>
<name>A0A4Z2G9R5_9TELE</name>
<protein>
    <submittedName>
        <fullName evidence="1">Uncharacterized protein</fullName>
    </submittedName>
</protein>
<dbReference type="Proteomes" id="UP000314294">
    <property type="component" value="Unassembled WGS sequence"/>
</dbReference>